<dbReference type="InterPro" id="IPR045864">
    <property type="entry name" value="aa-tRNA-synth_II/BPL/LPL"/>
</dbReference>
<protein>
    <recommendedName>
        <fullName evidence="1">Aminoacyl-transfer RNA synthetases class-II family profile domain-containing protein</fullName>
    </recommendedName>
</protein>
<accession>A0A1B1AUV8</accession>
<evidence type="ECO:0000259" key="1">
    <source>
        <dbReference type="PROSITE" id="PS50862"/>
    </source>
</evidence>
<dbReference type="EMBL" id="JAGGLP010000002">
    <property type="protein sequence ID" value="MBP2047988.1"/>
    <property type="molecule type" value="Genomic_DNA"/>
</dbReference>
<evidence type="ECO:0000313" key="2">
    <source>
        <dbReference type="EMBL" id="ANP50337.1"/>
    </source>
</evidence>
<dbReference type="KEGG" id="sgs:AVL59_12530"/>
<evidence type="ECO:0000313" key="5">
    <source>
        <dbReference type="Proteomes" id="UP001519309"/>
    </source>
</evidence>
<feature type="domain" description="Aminoacyl-transfer RNA synthetases class-II family profile" evidence="1">
    <location>
        <begin position="266"/>
        <end position="417"/>
    </location>
</feature>
<dbReference type="Proteomes" id="UP001519309">
    <property type="component" value="Unassembled WGS sequence"/>
</dbReference>
<dbReference type="RefSeq" id="WP_067302878.1">
    <property type="nucleotide sequence ID" value="NZ_CP016279.1"/>
</dbReference>
<dbReference type="Gene3D" id="3.30.930.10">
    <property type="entry name" value="Bira Bifunctional Protein, Domain 2"/>
    <property type="match status" value="1"/>
</dbReference>
<dbReference type="SUPFAM" id="SSF55681">
    <property type="entry name" value="Class II aaRS and biotin synthetases"/>
    <property type="match status" value="1"/>
</dbReference>
<dbReference type="OrthoDB" id="583154at2"/>
<name>A0A1B1AUV8_9ACTN</name>
<proteinExistence type="predicted"/>
<dbReference type="InterPro" id="IPR006195">
    <property type="entry name" value="aa-tRNA-synth_II"/>
</dbReference>
<evidence type="ECO:0000313" key="4">
    <source>
        <dbReference type="Proteomes" id="UP000092659"/>
    </source>
</evidence>
<evidence type="ECO:0000313" key="3">
    <source>
        <dbReference type="EMBL" id="MBP2047988.1"/>
    </source>
</evidence>
<sequence>MAATRTTVKASAGQQAVRDTLTTQLRFHFPDITAVEFHDGEMVVLSDEPVPREKLDRAVVRILERFRAVPRGLRTKTLLDTDDPASVEDWLVRPARFAPDVIGDAAHTLAAELRRVAARTGRRAVPGRSVPERAGINVYGHETAALLAALDRFGARCVVQAYDAEELLIPSLIPSSIVDRAGYFETGCQHLSFVAPVSSDPDRFEEFLPFWRSAARGDGPDGDRRVLDYLKTPRDLLNPAACLHCYRLLEGQTFGEQEVLVMSVGGSVFRDESGNLNNEERLYEFRLREGVVVGGTEPVAHMHAELLDLLALTGLLLGLDFTLETATDMFFNDGAGEQLFSQLVSDSKIELAARSHSLGRKVAVASLNKHGSHFSDAFRIRDERDLAASTMCVGFGVDRLAFLLAERHGTDLEALAATVSANAERIARVRA</sequence>
<gene>
    <name evidence="2" type="ORF">AVL59_12530</name>
    <name evidence="3" type="ORF">J2Z21_000912</name>
</gene>
<dbReference type="Proteomes" id="UP000092659">
    <property type="component" value="Chromosome"/>
</dbReference>
<organism evidence="2 4">
    <name type="scientific">Streptomyces griseochromogenes</name>
    <dbReference type="NCBI Taxonomy" id="68214"/>
    <lineage>
        <taxon>Bacteria</taxon>
        <taxon>Bacillati</taxon>
        <taxon>Actinomycetota</taxon>
        <taxon>Actinomycetes</taxon>
        <taxon>Kitasatosporales</taxon>
        <taxon>Streptomycetaceae</taxon>
        <taxon>Streptomyces</taxon>
    </lineage>
</organism>
<dbReference type="STRING" id="68214.AVL59_12530"/>
<keyword evidence="5" id="KW-1185">Reference proteome</keyword>
<reference evidence="3 5" key="2">
    <citation type="submission" date="2021-03" db="EMBL/GenBank/DDBJ databases">
        <title>Genomic Encyclopedia of Type Strains, Phase IV (KMG-IV): sequencing the most valuable type-strain genomes for metagenomic binning, comparative biology and taxonomic classification.</title>
        <authorList>
            <person name="Goeker M."/>
        </authorList>
    </citation>
    <scope>NUCLEOTIDE SEQUENCE [LARGE SCALE GENOMIC DNA]</scope>
    <source>
        <strain evidence="3 5">DSM 40499</strain>
    </source>
</reference>
<reference evidence="2 4" key="1">
    <citation type="submission" date="2016-06" db="EMBL/GenBank/DDBJ databases">
        <title>Complete genome sequence of Streptomyces griseochromogenes ATCC 14511, the Blasticidin S producer.</title>
        <authorList>
            <person name="Wu L."/>
        </authorList>
    </citation>
    <scope>NUCLEOTIDE SEQUENCE [LARGE SCALE GENOMIC DNA]</scope>
    <source>
        <strain evidence="2 4">ATCC 14511</strain>
    </source>
</reference>
<dbReference type="EMBL" id="CP016279">
    <property type="protein sequence ID" value="ANP50337.1"/>
    <property type="molecule type" value="Genomic_DNA"/>
</dbReference>
<dbReference type="PROSITE" id="PS50862">
    <property type="entry name" value="AA_TRNA_LIGASE_II"/>
    <property type="match status" value="1"/>
</dbReference>
<dbReference type="AlphaFoldDB" id="A0A1B1AUV8"/>